<keyword evidence="10" id="KW-0963">Cytoplasm</keyword>
<dbReference type="Proteomes" id="UP001269375">
    <property type="component" value="Unassembled WGS sequence"/>
</dbReference>
<reference evidence="12 13" key="1">
    <citation type="submission" date="2023-04" db="EMBL/GenBank/DDBJ databases">
        <title>A long-awaited taxogenomic arrangement of the family Halomonadaceae.</title>
        <authorList>
            <person name="De La Haba R."/>
            <person name="Chuvochina M."/>
            <person name="Wittouck S."/>
            <person name="Arahal D.R."/>
            <person name="Sanchez-Porro C."/>
            <person name="Hugenholtz P."/>
            <person name="Ventosa A."/>
        </authorList>
    </citation>
    <scope>NUCLEOTIDE SEQUENCE [LARGE SCALE GENOMIC DNA]</scope>
    <source>
        <strain evidence="12 13">DSM 22428</strain>
    </source>
</reference>
<dbReference type="InterPro" id="IPR002034">
    <property type="entry name" value="AIPM/Hcit_synth_CS"/>
</dbReference>
<feature type="domain" description="Pyruvate carboxyltransferase" evidence="11">
    <location>
        <begin position="36"/>
        <end position="310"/>
    </location>
</feature>
<keyword evidence="5 10" id="KW-0432">Leucine biosynthesis</keyword>
<gene>
    <name evidence="10 12" type="primary">leuA</name>
    <name evidence="12" type="ORF">QC825_11795</name>
</gene>
<keyword evidence="13" id="KW-1185">Reference proteome</keyword>
<feature type="binding site" evidence="10">
    <location>
        <position position="45"/>
    </location>
    <ligand>
        <name>Mg(2+)</name>
        <dbReference type="ChEBI" id="CHEBI:18420"/>
    </ligand>
</feature>
<dbReference type="RefSeq" id="WP_251590238.1">
    <property type="nucleotide sequence ID" value="NZ_JAMLJI010000001.1"/>
</dbReference>
<evidence type="ECO:0000313" key="13">
    <source>
        <dbReference type="Proteomes" id="UP001269375"/>
    </source>
</evidence>
<dbReference type="SMART" id="SM00917">
    <property type="entry name" value="LeuA_dimer"/>
    <property type="match status" value="1"/>
</dbReference>
<comment type="pathway">
    <text evidence="2 10">Amino-acid biosynthesis; L-leucine biosynthesis; L-leucine from 3-methyl-2-oxobutanoate: step 1/4.</text>
</comment>
<keyword evidence="6 10" id="KW-0028">Amino-acid biosynthesis</keyword>
<comment type="subcellular location">
    <subcellularLocation>
        <location evidence="10">Cytoplasm</location>
    </subcellularLocation>
</comment>
<dbReference type="SUPFAM" id="SSF110921">
    <property type="entry name" value="2-isopropylmalate synthase LeuA, allosteric (dimerisation) domain"/>
    <property type="match status" value="1"/>
</dbReference>
<dbReference type="GO" id="GO:0003852">
    <property type="term" value="F:2-isopropylmalate synthase activity"/>
    <property type="evidence" value="ECO:0007669"/>
    <property type="project" value="UniProtKB-EC"/>
</dbReference>
<feature type="binding site" evidence="10">
    <location>
        <position position="285"/>
    </location>
    <ligand>
        <name>Mg(2+)</name>
        <dbReference type="ChEBI" id="CHEBI:18420"/>
    </ligand>
</feature>
<comment type="subunit">
    <text evidence="10">Homodimer.</text>
</comment>
<dbReference type="PROSITE" id="PS50991">
    <property type="entry name" value="PYR_CT"/>
    <property type="match status" value="1"/>
</dbReference>
<comment type="similarity">
    <text evidence="3 10">Belongs to the alpha-IPM synthase/homocitrate synthase family. LeuA type 2 subfamily.</text>
</comment>
<dbReference type="Pfam" id="PF22615">
    <property type="entry name" value="IPMS_D2"/>
    <property type="match status" value="1"/>
</dbReference>
<evidence type="ECO:0000256" key="3">
    <source>
        <dbReference type="ARBA" id="ARBA00009767"/>
    </source>
</evidence>
<keyword evidence="7 10" id="KW-0808">Transferase</keyword>
<dbReference type="InterPro" id="IPR000891">
    <property type="entry name" value="PYR_CT"/>
</dbReference>
<dbReference type="InterPro" id="IPR013709">
    <property type="entry name" value="2-isopropylmalate_synth_dimer"/>
</dbReference>
<dbReference type="EMBL" id="JARWAO010000006">
    <property type="protein sequence ID" value="MDR5896758.1"/>
    <property type="molecule type" value="Genomic_DNA"/>
</dbReference>
<dbReference type="HAMAP" id="MF_00572">
    <property type="entry name" value="LeuA_type2"/>
    <property type="match status" value="1"/>
</dbReference>
<protein>
    <recommendedName>
        <fullName evidence="4 10">2-isopropylmalate synthase</fullName>
        <ecNumber evidence="4 10">2.3.3.13</ecNumber>
    </recommendedName>
    <alternativeName>
        <fullName evidence="10">Alpha-IPM synthase</fullName>
    </alternativeName>
    <alternativeName>
        <fullName evidence="10">Alpha-isopropylmalate synthase</fullName>
    </alternativeName>
</protein>
<dbReference type="NCBIfam" id="NF002991">
    <property type="entry name" value="PRK03739.1"/>
    <property type="match status" value="1"/>
</dbReference>
<dbReference type="Pfam" id="PF00682">
    <property type="entry name" value="HMGL-like"/>
    <property type="match status" value="1"/>
</dbReference>
<keyword evidence="12" id="KW-0012">Acyltransferase</keyword>
<evidence type="ECO:0000256" key="10">
    <source>
        <dbReference type="HAMAP-Rule" id="MF_00572"/>
    </source>
</evidence>
<dbReference type="InterPro" id="IPR039371">
    <property type="entry name" value="LeuA_N_DRE-TIM"/>
</dbReference>
<evidence type="ECO:0000256" key="4">
    <source>
        <dbReference type="ARBA" id="ARBA00012973"/>
    </source>
</evidence>
<dbReference type="PANTHER" id="PTHR46911">
    <property type="match status" value="1"/>
</dbReference>
<evidence type="ECO:0000256" key="9">
    <source>
        <dbReference type="ARBA" id="ARBA00023304"/>
    </source>
</evidence>
<feature type="binding site" evidence="10">
    <location>
        <position position="251"/>
    </location>
    <ligand>
        <name>Mg(2+)</name>
        <dbReference type="ChEBI" id="CHEBI:18420"/>
    </ligand>
</feature>
<comment type="function">
    <text evidence="10">Catalyzes the condensation of the acetyl group of acetyl-CoA with 3-methyl-2-oxobutanoate (2-ketoisovalerate) to form 3-carboxy-3-hydroxy-4-methylpentanoate (2-isopropylmalate).</text>
</comment>
<evidence type="ECO:0000256" key="7">
    <source>
        <dbReference type="ARBA" id="ARBA00022679"/>
    </source>
</evidence>
<dbReference type="InterPro" id="IPR013785">
    <property type="entry name" value="Aldolase_TIM"/>
</dbReference>
<sequence length="570" mass="62915">MNASSAPSFDHRKYQPVAPVGLKNRQWPDRQITKAPLWTSVDLRDGNQALLEPMSVEQKKALWALLVKVGFKEIEVGFPAASQPDYDFVRWLIEEDQIPDDVYIQVLTQAREHLIEKTYKALEGVKRAIVHVYNSTSVAQRERVFEKDQAGITEIAVQGATWVKAYAERYPDVDWRFQYSPESFTSTEVDFSVAICEAVMDVWQPTPERPCILNLPATVEIGPVNHFADQIEYFITHMKNRDCALISLHTHNDRGGAAAAAELGLMAGADRVEGTLLGNGERTGNMDIVTLGLNLYSQGVDPELDLSNPDEIIQVYTECTQLPVHPRHPWVGELVYTAFSGSHQDAISKCLKKQRPDEPWQVAYLPLDPHDLGRDYQAVIRVNSQSGKGGMAFLLERDHGISMPRWMTLELAPHVQQESEKVVGELSSDSIRKVLESTFIQCSPFELTGYRVDREDAESLSARLNVHGDGQSSVISIQGEGNGAMSAFMDAFQRSSGVSVNVVDYSEHALGEGSDAVAVAFVQLNVNGQRFAGMAEDGDTVTASLRAALSAVNRAVEAGVAIQLEATETA</sequence>
<dbReference type="InterPro" id="IPR005668">
    <property type="entry name" value="IPM_Synthase"/>
</dbReference>
<dbReference type="PROSITE" id="PS00816">
    <property type="entry name" value="AIPM_HOMOCIT_SYNTH_2"/>
    <property type="match status" value="1"/>
</dbReference>
<dbReference type="Pfam" id="PF08502">
    <property type="entry name" value="LeuA_dimer"/>
    <property type="match status" value="1"/>
</dbReference>
<keyword evidence="8 10" id="KW-0479">Metal-binding</keyword>
<evidence type="ECO:0000256" key="8">
    <source>
        <dbReference type="ARBA" id="ARBA00022723"/>
    </source>
</evidence>
<dbReference type="SUPFAM" id="SSF89000">
    <property type="entry name" value="post-HMGL domain-like"/>
    <property type="match status" value="1"/>
</dbReference>
<dbReference type="InterPro" id="IPR054692">
    <property type="entry name" value="LeuA-like_post-cat"/>
</dbReference>
<dbReference type="InterPro" id="IPR036230">
    <property type="entry name" value="LeuA_allosteric_dom_sf"/>
</dbReference>
<dbReference type="PROSITE" id="PS00815">
    <property type="entry name" value="AIPM_HOMOCIT_SYNTH_1"/>
    <property type="match status" value="1"/>
</dbReference>
<dbReference type="SUPFAM" id="SSF51569">
    <property type="entry name" value="Aldolase"/>
    <property type="match status" value="1"/>
</dbReference>
<dbReference type="CDD" id="cd07942">
    <property type="entry name" value="DRE_TIM_LeuA"/>
    <property type="match status" value="1"/>
</dbReference>
<feature type="region of interest" description="Regulatory domain" evidence="10">
    <location>
        <begin position="442"/>
        <end position="570"/>
    </location>
</feature>
<keyword evidence="9 10" id="KW-0100">Branched-chain amino acid biosynthesis</keyword>
<evidence type="ECO:0000259" key="11">
    <source>
        <dbReference type="PROSITE" id="PS50991"/>
    </source>
</evidence>
<dbReference type="EC" id="2.3.3.13" evidence="4 10"/>
<comment type="caution">
    <text evidence="12">The sequence shown here is derived from an EMBL/GenBank/DDBJ whole genome shotgun (WGS) entry which is preliminary data.</text>
</comment>
<dbReference type="Gene3D" id="3.20.20.70">
    <property type="entry name" value="Aldolase class I"/>
    <property type="match status" value="1"/>
</dbReference>
<evidence type="ECO:0000256" key="1">
    <source>
        <dbReference type="ARBA" id="ARBA00000064"/>
    </source>
</evidence>
<dbReference type="NCBIfam" id="TIGR00970">
    <property type="entry name" value="leuA_yeast"/>
    <property type="match status" value="1"/>
</dbReference>
<organism evidence="12 13">
    <name type="scientific">Larsenimonas suaedae</name>
    <dbReference type="NCBI Taxonomy" id="1851019"/>
    <lineage>
        <taxon>Bacteria</taxon>
        <taxon>Pseudomonadati</taxon>
        <taxon>Pseudomonadota</taxon>
        <taxon>Gammaproteobacteria</taxon>
        <taxon>Oceanospirillales</taxon>
        <taxon>Halomonadaceae</taxon>
        <taxon>Larsenimonas</taxon>
    </lineage>
</organism>
<comment type="catalytic activity">
    <reaction evidence="1 10">
        <text>3-methyl-2-oxobutanoate + acetyl-CoA + H2O = (2S)-2-isopropylmalate + CoA + H(+)</text>
        <dbReference type="Rhea" id="RHEA:21524"/>
        <dbReference type="ChEBI" id="CHEBI:1178"/>
        <dbReference type="ChEBI" id="CHEBI:11851"/>
        <dbReference type="ChEBI" id="CHEBI:15377"/>
        <dbReference type="ChEBI" id="CHEBI:15378"/>
        <dbReference type="ChEBI" id="CHEBI:57287"/>
        <dbReference type="ChEBI" id="CHEBI:57288"/>
        <dbReference type="EC" id="2.3.3.13"/>
    </reaction>
</comment>
<comment type="cofactor">
    <cofactor evidence="10">
        <name>Mg(2+)</name>
        <dbReference type="ChEBI" id="CHEBI:18420"/>
    </cofactor>
</comment>
<evidence type="ECO:0000256" key="6">
    <source>
        <dbReference type="ARBA" id="ARBA00022605"/>
    </source>
</evidence>
<accession>A0ABU1GZM8</accession>
<evidence type="ECO:0000256" key="5">
    <source>
        <dbReference type="ARBA" id="ARBA00022430"/>
    </source>
</evidence>
<evidence type="ECO:0000313" key="12">
    <source>
        <dbReference type="EMBL" id="MDR5896758.1"/>
    </source>
</evidence>
<name>A0ABU1GZM8_9GAMM</name>
<keyword evidence="10" id="KW-0460">Magnesium</keyword>
<dbReference type="Gene3D" id="3.30.160.270">
    <property type="match status" value="1"/>
</dbReference>
<proteinExistence type="inferred from homology"/>
<evidence type="ECO:0000256" key="2">
    <source>
        <dbReference type="ARBA" id="ARBA00004689"/>
    </source>
</evidence>
<dbReference type="PANTHER" id="PTHR46911:SF1">
    <property type="entry name" value="2-ISOPROPYLMALATE SYNTHASE"/>
    <property type="match status" value="1"/>
</dbReference>
<feature type="binding site" evidence="10">
    <location>
        <position position="249"/>
    </location>
    <ligand>
        <name>Mg(2+)</name>
        <dbReference type="ChEBI" id="CHEBI:18420"/>
    </ligand>
</feature>